<evidence type="ECO:0000256" key="2">
    <source>
        <dbReference type="SAM" id="SignalP"/>
    </source>
</evidence>
<reference evidence="3 4" key="1">
    <citation type="submission" date="2020-09" db="EMBL/GenBank/DDBJ databases">
        <title>De no assembly of potato wild relative species, Solanum commersonii.</title>
        <authorList>
            <person name="Cho K."/>
        </authorList>
    </citation>
    <scope>NUCLEOTIDE SEQUENCE [LARGE SCALE GENOMIC DNA]</scope>
    <source>
        <strain evidence="3">LZ3.2</strain>
        <tissue evidence="3">Leaf</tissue>
    </source>
</reference>
<organism evidence="3 4">
    <name type="scientific">Solanum commersonii</name>
    <name type="common">Commerson's wild potato</name>
    <name type="synonym">Commerson's nightshade</name>
    <dbReference type="NCBI Taxonomy" id="4109"/>
    <lineage>
        <taxon>Eukaryota</taxon>
        <taxon>Viridiplantae</taxon>
        <taxon>Streptophyta</taxon>
        <taxon>Embryophyta</taxon>
        <taxon>Tracheophyta</taxon>
        <taxon>Spermatophyta</taxon>
        <taxon>Magnoliopsida</taxon>
        <taxon>eudicotyledons</taxon>
        <taxon>Gunneridae</taxon>
        <taxon>Pentapetalae</taxon>
        <taxon>asterids</taxon>
        <taxon>lamiids</taxon>
        <taxon>Solanales</taxon>
        <taxon>Solanaceae</taxon>
        <taxon>Solanoideae</taxon>
        <taxon>Solaneae</taxon>
        <taxon>Solanum</taxon>
    </lineage>
</organism>
<accession>A0A9J5Z8Y4</accession>
<name>A0A9J5Z8Y4_SOLCO</name>
<evidence type="ECO:0000256" key="1">
    <source>
        <dbReference type="SAM" id="MobiDB-lite"/>
    </source>
</evidence>
<evidence type="ECO:0000313" key="4">
    <source>
        <dbReference type="Proteomes" id="UP000824120"/>
    </source>
</evidence>
<keyword evidence="2" id="KW-0732">Signal</keyword>
<protein>
    <submittedName>
        <fullName evidence="3">Uncharacterized protein</fullName>
    </submittedName>
</protein>
<feature type="region of interest" description="Disordered" evidence="1">
    <location>
        <begin position="42"/>
        <end position="67"/>
    </location>
</feature>
<feature type="signal peptide" evidence="2">
    <location>
        <begin position="1"/>
        <end position="19"/>
    </location>
</feature>
<gene>
    <name evidence="3" type="ORF">H5410_020014</name>
</gene>
<evidence type="ECO:0000313" key="3">
    <source>
        <dbReference type="EMBL" id="KAG5608733.1"/>
    </source>
</evidence>
<dbReference type="Proteomes" id="UP000824120">
    <property type="component" value="Chromosome 4"/>
</dbReference>
<sequence length="67" mass="7643">MKMVIICIISLLVIQEMTIFQNSFTEKASLGIEMWPLVVSAQRRRPPPTPRPAETISPRLRVPPPPY</sequence>
<dbReference type="EMBL" id="JACXVP010000004">
    <property type="protein sequence ID" value="KAG5608733.1"/>
    <property type="molecule type" value="Genomic_DNA"/>
</dbReference>
<comment type="caution">
    <text evidence="3">The sequence shown here is derived from an EMBL/GenBank/DDBJ whole genome shotgun (WGS) entry which is preliminary data.</text>
</comment>
<dbReference type="AlphaFoldDB" id="A0A9J5Z8Y4"/>
<proteinExistence type="predicted"/>
<keyword evidence="4" id="KW-1185">Reference proteome</keyword>
<feature type="chain" id="PRO_5039888583" evidence="2">
    <location>
        <begin position="20"/>
        <end position="67"/>
    </location>
</feature>